<feature type="domain" description="Ketoreductase" evidence="4">
    <location>
        <begin position="6"/>
        <end position="211"/>
    </location>
</feature>
<dbReference type="InterPro" id="IPR002347">
    <property type="entry name" value="SDR_fam"/>
</dbReference>
<dbReference type="Gene3D" id="3.40.50.720">
    <property type="entry name" value="NAD(P)-binding Rossmann-like Domain"/>
    <property type="match status" value="1"/>
</dbReference>
<dbReference type="PANTHER" id="PTHR43976">
    <property type="entry name" value="SHORT CHAIN DEHYDROGENASE"/>
    <property type="match status" value="1"/>
</dbReference>
<dbReference type="AlphaFoldDB" id="A0A5C4J2H4"/>
<dbReference type="PANTHER" id="PTHR43976:SF16">
    <property type="entry name" value="SHORT-CHAIN DEHYDROGENASE_REDUCTASE FAMILY PROTEIN"/>
    <property type="match status" value="1"/>
</dbReference>
<dbReference type="InterPro" id="IPR036291">
    <property type="entry name" value="NAD(P)-bd_dom_sf"/>
</dbReference>
<name>A0A5C4J2H4_9ACTN</name>
<evidence type="ECO:0000256" key="2">
    <source>
        <dbReference type="ARBA" id="ARBA00023002"/>
    </source>
</evidence>
<evidence type="ECO:0000256" key="3">
    <source>
        <dbReference type="RuleBase" id="RU000363"/>
    </source>
</evidence>
<organism evidence="5 6">
    <name type="scientific">Actinomadura soli</name>
    <dbReference type="NCBI Taxonomy" id="2508997"/>
    <lineage>
        <taxon>Bacteria</taxon>
        <taxon>Bacillati</taxon>
        <taxon>Actinomycetota</taxon>
        <taxon>Actinomycetes</taxon>
        <taxon>Streptosporangiales</taxon>
        <taxon>Thermomonosporaceae</taxon>
        <taxon>Actinomadura</taxon>
    </lineage>
</organism>
<comment type="similarity">
    <text evidence="1 3">Belongs to the short-chain dehydrogenases/reductases (SDR) family.</text>
</comment>
<evidence type="ECO:0000313" key="5">
    <source>
        <dbReference type="EMBL" id="TMQ90965.1"/>
    </source>
</evidence>
<dbReference type="GO" id="GO:0016491">
    <property type="term" value="F:oxidoreductase activity"/>
    <property type="evidence" value="ECO:0007669"/>
    <property type="project" value="UniProtKB-KW"/>
</dbReference>
<proteinExistence type="inferred from homology"/>
<accession>A0A5C4J2H4</accession>
<dbReference type="Pfam" id="PF00106">
    <property type="entry name" value="adh_short"/>
    <property type="match status" value="1"/>
</dbReference>
<keyword evidence="2" id="KW-0560">Oxidoreductase</keyword>
<dbReference type="SMART" id="SM00822">
    <property type="entry name" value="PKS_KR"/>
    <property type="match status" value="1"/>
</dbReference>
<keyword evidence="6" id="KW-1185">Reference proteome</keyword>
<dbReference type="PRINTS" id="PR00080">
    <property type="entry name" value="SDRFAMILY"/>
</dbReference>
<dbReference type="InterPro" id="IPR057326">
    <property type="entry name" value="KR_dom"/>
</dbReference>
<protein>
    <submittedName>
        <fullName evidence="5">SDR family oxidoreductase</fullName>
    </submittedName>
</protein>
<dbReference type="RefSeq" id="WP_138649144.1">
    <property type="nucleotide sequence ID" value="NZ_VCKW01000247.1"/>
</dbReference>
<dbReference type="SUPFAM" id="SSF51735">
    <property type="entry name" value="NAD(P)-binding Rossmann-fold domains"/>
    <property type="match status" value="1"/>
</dbReference>
<dbReference type="InterPro" id="IPR051911">
    <property type="entry name" value="SDR_oxidoreductase"/>
</dbReference>
<dbReference type="Proteomes" id="UP000309174">
    <property type="component" value="Unassembled WGS sequence"/>
</dbReference>
<dbReference type="EMBL" id="VCKW01000247">
    <property type="protein sequence ID" value="TMQ90965.1"/>
    <property type="molecule type" value="Genomic_DNA"/>
</dbReference>
<sequence>MSTNQKTWFITGASRGIGRELAEQALRRGDRVAATVRNPAALDELRDTYGSRLWTARLDVTDDDAMREVVRKAFTELGRIDVVVSNAGYGLIGAAEEFTDAQVTAMISTNLTAGIQLARATTPYLREQGGGHFMQMSSMGGFITYTGFAMYHATKFGLEGFFQAWASEVEPFGIRTTLVEPGQIRTSFYESTQIAETSDPYRDHSSLWRGHVDLEAMPGDQAKVAAAMIDAADAATTPPRLLLGSDAFELVTNALTERLDYFKAHEAVSRSTDVDGFVPPGQQAS</sequence>
<evidence type="ECO:0000256" key="1">
    <source>
        <dbReference type="ARBA" id="ARBA00006484"/>
    </source>
</evidence>
<evidence type="ECO:0000313" key="6">
    <source>
        <dbReference type="Proteomes" id="UP000309174"/>
    </source>
</evidence>
<comment type="caution">
    <text evidence="5">The sequence shown here is derived from an EMBL/GenBank/DDBJ whole genome shotgun (WGS) entry which is preliminary data.</text>
</comment>
<evidence type="ECO:0000259" key="4">
    <source>
        <dbReference type="SMART" id="SM00822"/>
    </source>
</evidence>
<dbReference type="PRINTS" id="PR00081">
    <property type="entry name" value="GDHRDH"/>
</dbReference>
<reference evidence="5 6" key="1">
    <citation type="submission" date="2019-05" db="EMBL/GenBank/DDBJ databases">
        <title>Draft genome sequence of Actinomadura sp. 14C53.</title>
        <authorList>
            <person name="Saricaoglu S."/>
            <person name="Isik K."/>
        </authorList>
    </citation>
    <scope>NUCLEOTIDE SEQUENCE [LARGE SCALE GENOMIC DNA]</scope>
    <source>
        <strain evidence="5 6">14C53</strain>
    </source>
</reference>
<dbReference type="OrthoDB" id="9792003at2"/>
<dbReference type="CDD" id="cd05374">
    <property type="entry name" value="17beta-HSD-like_SDR_c"/>
    <property type="match status" value="1"/>
</dbReference>
<gene>
    <name evidence="5" type="ORF">ETD83_33090</name>
</gene>
<dbReference type="NCBIfam" id="NF005065">
    <property type="entry name" value="PRK06482.1"/>
    <property type="match status" value="1"/>
</dbReference>